<comment type="caution">
    <text evidence="3">The sequence shown here is derived from an EMBL/GenBank/DDBJ whole genome shotgun (WGS) entry which is preliminary data.</text>
</comment>
<keyword evidence="1" id="KW-0812">Transmembrane</keyword>
<dbReference type="EMBL" id="JAARZC010000001">
    <property type="protein sequence ID" value="MBC2249040.1"/>
    <property type="molecule type" value="Genomic_DNA"/>
</dbReference>
<feature type="transmembrane region" description="Helical" evidence="1">
    <location>
        <begin position="110"/>
        <end position="139"/>
    </location>
</feature>
<proteinExistence type="predicted"/>
<dbReference type="Proteomes" id="UP000559864">
    <property type="component" value="Unassembled WGS sequence"/>
</dbReference>
<dbReference type="InterPro" id="IPR025273">
    <property type="entry name" value="DUF4064"/>
</dbReference>
<evidence type="ECO:0000256" key="1">
    <source>
        <dbReference type="SAM" id="Phobius"/>
    </source>
</evidence>
<feature type="transmembrane region" description="Helical" evidence="1">
    <location>
        <begin position="76"/>
        <end position="98"/>
    </location>
</feature>
<name>A0A7X0ZB21_9LIST</name>
<accession>A0A7X0ZB21</accession>
<sequence length="152" mass="16483">MIKRTGEIVLAIIGLIFSVLTQAAIAIIGLLMTSGSKGKEGLATFYNNYYQTMTEREIPKSEIPDPDRVLNFVQTLSWTTLTGGLITLALGGFGIYYIMKNRKPVFAGYLFLAAGIVSLLSTALITFIPAILLIVAAILCFVRKPKSTFSGL</sequence>
<dbReference type="Pfam" id="PF13273">
    <property type="entry name" value="DUF4064"/>
    <property type="match status" value="1"/>
</dbReference>
<keyword evidence="1" id="KW-1133">Transmembrane helix</keyword>
<dbReference type="RefSeq" id="WP_185604115.1">
    <property type="nucleotide sequence ID" value="NZ_JAARZC010000001.1"/>
</dbReference>
<evidence type="ECO:0000313" key="4">
    <source>
        <dbReference type="Proteomes" id="UP000559864"/>
    </source>
</evidence>
<keyword evidence="1" id="KW-0472">Membrane</keyword>
<feature type="domain" description="DUF4064" evidence="2">
    <location>
        <begin position="3"/>
        <end position="120"/>
    </location>
</feature>
<feature type="transmembrane region" description="Helical" evidence="1">
    <location>
        <begin position="7"/>
        <end position="32"/>
    </location>
</feature>
<protein>
    <submittedName>
        <fullName evidence="3">DUF4064 domain-containing protein</fullName>
    </submittedName>
</protein>
<gene>
    <name evidence="3" type="ORF">HCB49_03380</name>
</gene>
<evidence type="ECO:0000313" key="3">
    <source>
        <dbReference type="EMBL" id="MBC2249040.1"/>
    </source>
</evidence>
<evidence type="ECO:0000259" key="2">
    <source>
        <dbReference type="Pfam" id="PF13273"/>
    </source>
</evidence>
<reference evidence="3 4" key="1">
    <citation type="submission" date="2020-03" db="EMBL/GenBank/DDBJ databases">
        <title>Soil Listeria distribution.</title>
        <authorList>
            <person name="Liao J."/>
            <person name="Wiedmann M."/>
        </authorList>
    </citation>
    <scope>NUCLEOTIDE SEQUENCE [LARGE SCALE GENOMIC DNA]</scope>
    <source>
        <strain evidence="3 4">FSL L7-0123</strain>
    </source>
</reference>
<dbReference type="AlphaFoldDB" id="A0A7X0ZB21"/>
<organism evidence="3 4">
    <name type="scientific">Listeria cossartiae subsp. cayugensis</name>
    <dbReference type="NCBI Taxonomy" id="2713505"/>
    <lineage>
        <taxon>Bacteria</taxon>
        <taxon>Bacillati</taxon>
        <taxon>Bacillota</taxon>
        <taxon>Bacilli</taxon>
        <taxon>Bacillales</taxon>
        <taxon>Listeriaceae</taxon>
        <taxon>Listeria</taxon>
        <taxon>Listeria cossartiae</taxon>
    </lineage>
</organism>